<reference evidence="1" key="1">
    <citation type="journal article" date="2015" name="Nature">
        <title>Complex archaea that bridge the gap between prokaryotes and eukaryotes.</title>
        <authorList>
            <person name="Spang A."/>
            <person name="Saw J.H."/>
            <person name="Jorgensen S.L."/>
            <person name="Zaremba-Niedzwiedzka K."/>
            <person name="Martijn J."/>
            <person name="Lind A.E."/>
            <person name="van Eijk R."/>
            <person name="Schleper C."/>
            <person name="Guy L."/>
            <person name="Ettema T.J."/>
        </authorList>
    </citation>
    <scope>NUCLEOTIDE SEQUENCE</scope>
</reference>
<sequence length="30" mass="3472">LIASMIDNARECRADIQRSHRQMREGVEEG</sequence>
<name>A0A0F9CBY0_9ZZZZ</name>
<gene>
    <name evidence="1" type="ORF">LCGC14_2628630</name>
</gene>
<organism evidence="1">
    <name type="scientific">marine sediment metagenome</name>
    <dbReference type="NCBI Taxonomy" id="412755"/>
    <lineage>
        <taxon>unclassified sequences</taxon>
        <taxon>metagenomes</taxon>
        <taxon>ecological metagenomes</taxon>
    </lineage>
</organism>
<comment type="caution">
    <text evidence="1">The sequence shown here is derived from an EMBL/GenBank/DDBJ whole genome shotgun (WGS) entry which is preliminary data.</text>
</comment>
<accession>A0A0F9CBY0</accession>
<feature type="non-terminal residue" evidence="1">
    <location>
        <position position="1"/>
    </location>
</feature>
<evidence type="ECO:0000313" key="1">
    <source>
        <dbReference type="EMBL" id="KKL00806.1"/>
    </source>
</evidence>
<proteinExistence type="predicted"/>
<protein>
    <submittedName>
        <fullName evidence="1">Uncharacterized protein</fullName>
    </submittedName>
</protein>
<dbReference type="EMBL" id="LAZR01045029">
    <property type="protein sequence ID" value="KKL00806.1"/>
    <property type="molecule type" value="Genomic_DNA"/>
</dbReference>
<dbReference type="AlphaFoldDB" id="A0A0F9CBY0"/>